<feature type="non-terminal residue" evidence="5">
    <location>
        <position position="67"/>
    </location>
</feature>
<dbReference type="InterPro" id="IPR003653">
    <property type="entry name" value="Peptidase_C48_C"/>
</dbReference>
<organism evidence="5 6">
    <name type="scientific">Thalictrum thalictroides</name>
    <name type="common">Rue-anemone</name>
    <name type="synonym">Anemone thalictroides</name>
    <dbReference type="NCBI Taxonomy" id="46969"/>
    <lineage>
        <taxon>Eukaryota</taxon>
        <taxon>Viridiplantae</taxon>
        <taxon>Streptophyta</taxon>
        <taxon>Embryophyta</taxon>
        <taxon>Tracheophyta</taxon>
        <taxon>Spermatophyta</taxon>
        <taxon>Magnoliopsida</taxon>
        <taxon>Ranunculales</taxon>
        <taxon>Ranunculaceae</taxon>
        <taxon>Thalictroideae</taxon>
        <taxon>Thalictrum</taxon>
    </lineage>
</organism>
<comment type="similarity">
    <text evidence="1">Belongs to the peptidase C48 family.</text>
</comment>
<evidence type="ECO:0000256" key="3">
    <source>
        <dbReference type="ARBA" id="ARBA00022801"/>
    </source>
</evidence>
<keyword evidence="6" id="KW-1185">Reference proteome</keyword>
<evidence type="ECO:0000256" key="2">
    <source>
        <dbReference type="ARBA" id="ARBA00022670"/>
    </source>
</evidence>
<dbReference type="AlphaFoldDB" id="A0A7J6XDK9"/>
<feature type="domain" description="Ubiquitin-like protease family profile" evidence="4">
    <location>
        <begin position="1"/>
        <end position="67"/>
    </location>
</feature>
<evidence type="ECO:0000259" key="4">
    <source>
        <dbReference type="PROSITE" id="PS50600"/>
    </source>
</evidence>
<dbReference type="GO" id="GO:0008234">
    <property type="term" value="F:cysteine-type peptidase activity"/>
    <property type="evidence" value="ECO:0007669"/>
    <property type="project" value="InterPro"/>
</dbReference>
<keyword evidence="3" id="KW-0378">Hydrolase</keyword>
<dbReference type="EMBL" id="JABWDY010001937">
    <property type="protein sequence ID" value="KAF5207038.1"/>
    <property type="molecule type" value="Genomic_DNA"/>
</dbReference>
<reference evidence="5 6" key="1">
    <citation type="submission" date="2020-06" db="EMBL/GenBank/DDBJ databases">
        <title>Transcriptomic and genomic resources for Thalictrum thalictroides and T. hernandezii: Facilitating candidate gene discovery in an emerging model plant lineage.</title>
        <authorList>
            <person name="Arias T."/>
            <person name="Riano-Pachon D.M."/>
            <person name="Di Stilio V.S."/>
        </authorList>
    </citation>
    <scope>NUCLEOTIDE SEQUENCE [LARGE SCALE GENOMIC DNA]</scope>
    <source>
        <strain evidence="6">cv. WT478/WT964</strain>
        <tissue evidence="5">Leaves</tissue>
    </source>
</reference>
<dbReference type="InterPro" id="IPR038765">
    <property type="entry name" value="Papain-like_cys_pep_sf"/>
</dbReference>
<dbReference type="PROSITE" id="PS50600">
    <property type="entry name" value="ULP_PROTEASE"/>
    <property type="match status" value="1"/>
</dbReference>
<dbReference type="Gene3D" id="3.40.395.10">
    <property type="entry name" value="Adenoviral Proteinase, Chain A"/>
    <property type="match status" value="1"/>
</dbReference>
<proteinExistence type="inferred from homology"/>
<dbReference type="Proteomes" id="UP000554482">
    <property type="component" value="Unassembled WGS sequence"/>
</dbReference>
<dbReference type="GO" id="GO:0006508">
    <property type="term" value="P:proteolysis"/>
    <property type="evidence" value="ECO:0007669"/>
    <property type="project" value="UniProtKB-KW"/>
</dbReference>
<dbReference type="SUPFAM" id="SSF54001">
    <property type="entry name" value="Cysteine proteinases"/>
    <property type="match status" value="1"/>
</dbReference>
<dbReference type="OrthoDB" id="1613576at2759"/>
<name>A0A7J6XDK9_THATH</name>
<evidence type="ECO:0000313" key="6">
    <source>
        <dbReference type="Proteomes" id="UP000554482"/>
    </source>
</evidence>
<evidence type="ECO:0000256" key="1">
    <source>
        <dbReference type="ARBA" id="ARBA00005234"/>
    </source>
</evidence>
<gene>
    <name evidence="5" type="ORF">FRX31_003375</name>
</gene>
<comment type="caution">
    <text evidence="5">The sequence shown here is derived from an EMBL/GenBank/DDBJ whole genome shotgun (WGS) entry which is preliminary data.</text>
</comment>
<keyword evidence="2" id="KW-0645">Protease</keyword>
<accession>A0A7J6XDK9</accession>
<sequence>MRLLEEMADDIKYVFFPMNTSKSAYPSEGFHWTLLVLNYKKKMFQHYNSMKPRKGSVDKFYEEAGIL</sequence>
<protein>
    <recommendedName>
        <fullName evidence="4">Ubiquitin-like protease family profile domain-containing protein</fullName>
    </recommendedName>
</protein>
<dbReference type="Pfam" id="PF02902">
    <property type="entry name" value="Peptidase_C48"/>
    <property type="match status" value="1"/>
</dbReference>
<evidence type="ECO:0000313" key="5">
    <source>
        <dbReference type="EMBL" id="KAF5207038.1"/>
    </source>
</evidence>